<reference evidence="2 3" key="1">
    <citation type="submission" date="2016-10" db="EMBL/GenBank/DDBJ databases">
        <authorList>
            <person name="de Groot N.N."/>
        </authorList>
    </citation>
    <scope>NUCLEOTIDE SEQUENCE [LARGE SCALE GENOMIC DNA]</scope>
    <source>
        <strain evidence="2">MBHS1</strain>
    </source>
</reference>
<evidence type="ECO:0000313" key="2">
    <source>
        <dbReference type="EMBL" id="SEH07665.1"/>
    </source>
</evidence>
<dbReference type="EMBL" id="FMSV02000537">
    <property type="protein sequence ID" value="SEH07665.1"/>
    <property type="molecule type" value="Genomic_DNA"/>
</dbReference>
<dbReference type="PROSITE" id="PS51257">
    <property type="entry name" value="PROKAR_LIPOPROTEIN"/>
    <property type="match status" value="1"/>
</dbReference>
<accession>A0A1H6FF53</accession>
<evidence type="ECO:0008006" key="4">
    <source>
        <dbReference type="Google" id="ProtNLM"/>
    </source>
</evidence>
<dbReference type="AlphaFoldDB" id="A0A1H6FF53"/>
<feature type="signal peptide" evidence="1">
    <location>
        <begin position="1"/>
        <end position="23"/>
    </location>
</feature>
<dbReference type="OrthoDB" id="326336at2"/>
<proteinExistence type="predicted"/>
<sequence length="152" mass="17488">MNKYWIVLSLLSLLLTACGPTYKTDVQYIPPGDVRGKNCALDCQEQKSSCQYSCDRAYDDCMEKARMQAKINYLEAQEDYLQRKEQCLDHAEHWQDAKDCRKRSAPVQSSYMHSYQCDKNCNCTVDFESCFQICGGQVLKTTRCVSGCEENK</sequence>
<protein>
    <recommendedName>
        <fullName evidence="4">Lipoprotein</fullName>
    </recommendedName>
</protein>
<name>A0A1H6FF53_9GAMM</name>
<keyword evidence="3" id="KW-1185">Reference proteome</keyword>
<feature type="chain" id="PRO_5014971043" description="Lipoprotein" evidence="1">
    <location>
        <begin position="24"/>
        <end position="152"/>
    </location>
</feature>
<keyword evidence="1" id="KW-0732">Signal</keyword>
<dbReference type="RefSeq" id="WP_103921295.1">
    <property type="nucleotide sequence ID" value="NZ_FMSV02000537.1"/>
</dbReference>
<evidence type="ECO:0000256" key="1">
    <source>
        <dbReference type="SAM" id="SignalP"/>
    </source>
</evidence>
<evidence type="ECO:0000313" key="3">
    <source>
        <dbReference type="Proteomes" id="UP000236724"/>
    </source>
</evidence>
<dbReference type="Proteomes" id="UP000236724">
    <property type="component" value="Unassembled WGS sequence"/>
</dbReference>
<gene>
    <name evidence="2" type="ORF">MBHS_03549</name>
</gene>
<organism evidence="2 3">
    <name type="scientific">Candidatus Venteria ishoeyi</name>
    <dbReference type="NCBI Taxonomy" id="1899563"/>
    <lineage>
        <taxon>Bacteria</taxon>
        <taxon>Pseudomonadati</taxon>
        <taxon>Pseudomonadota</taxon>
        <taxon>Gammaproteobacteria</taxon>
        <taxon>Thiotrichales</taxon>
        <taxon>Thiotrichaceae</taxon>
        <taxon>Venteria</taxon>
    </lineage>
</organism>